<reference evidence="1 2" key="1">
    <citation type="submission" date="2018-03" db="EMBL/GenBank/DDBJ databases">
        <authorList>
            <person name="Keele B.F."/>
        </authorList>
    </citation>
    <scope>NUCLEOTIDE SEQUENCE [LARGE SCALE GENOMIC DNA]</scope>
    <source>
        <strain evidence="1 2">CeCT 8812</strain>
    </source>
</reference>
<dbReference type="SUPFAM" id="SSF53254">
    <property type="entry name" value="Phosphoglycerate mutase-like"/>
    <property type="match status" value="1"/>
</dbReference>
<dbReference type="SMART" id="SM00855">
    <property type="entry name" value="PGAM"/>
    <property type="match status" value="1"/>
</dbReference>
<protein>
    <recommendedName>
        <fullName evidence="3">2,3-bisphosphoglycerate-dependent phosphoglycerate mutase</fullName>
    </recommendedName>
</protein>
<name>A0A2R8ADZ8_9RHOB</name>
<sequence>MKRIVLIRHAKSSWSDPEAEDVGRPLNKRGRLAASLMGAWLDEMDLVPDAVWLSPAERTVQTWTRMRAVSGGPEGEVHKALYMADPNTMLSILRASGKAETIAIIGHQPGMSAMARKLSDGKMSTSVARALTHYPTGGVAVLEADVKKAAEIEYKSCAFTHFVIPKDLV</sequence>
<gene>
    <name evidence="1" type="ORF">POI8812_02794</name>
</gene>
<dbReference type="OrthoDB" id="9810154at2"/>
<dbReference type="PANTHER" id="PTHR47623:SF1">
    <property type="entry name" value="OS09G0287300 PROTEIN"/>
    <property type="match status" value="1"/>
</dbReference>
<keyword evidence="2" id="KW-1185">Reference proteome</keyword>
<evidence type="ECO:0000313" key="1">
    <source>
        <dbReference type="EMBL" id="SPF30456.1"/>
    </source>
</evidence>
<dbReference type="InterPro" id="IPR029033">
    <property type="entry name" value="His_PPase_superfam"/>
</dbReference>
<evidence type="ECO:0000313" key="2">
    <source>
        <dbReference type="Proteomes" id="UP000244932"/>
    </source>
</evidence>
<organism evidence="1 2">
    <name type="scientific">Pontivivens insulae</name>
    <dbReference type="NCBI Taxonomy" id="1639689"/>
    <lineage>
        <taxon>Bacteria</taxon>
        <taxon>Pseudomonadati</taxon>
        <taxon>Pseudomonadota</taxon>
        <taxon>Alphaproteobacteria</taxon>
        <taxon>Rhodobacterales</taxon>
        <taxon>Paracoccaceae</taxon>
        <taxon>Pontivivens</taxon>
    </lineage>
</organism>
<accession>A0A2R8ADZ8</accession>
<proteinExistence type="predicted"/>
<dbReference type="CDD" id="cd07067">
    <property type="entry name" value="HP_PGM_like"/>
    <property type="match status" value="1"/>
</dbReference>
<dbReference type="RefSeq" id="WP_108783141.1">
    <property type="nucleotide sequence ID" value="NZ_OMKW01000003.1"/>
</dbReference>
<dbReference type="Proteomes" id="UP000244932">
    <property type="component" value="Unassembled WGS sequence"/>
</dbReference>
<dbReference type="AlphaFoldDB" id="A0A2R8ADZ8"/>
<dbReference type="Pfam" id="PF00300">
    <property type="entry name" value="His_Phos_1"/>
    <property type="match status" value="1"/>
</dbReference>
<dbReference type="Gene3D" id="3.40.50.1240">
    <property type="entry name" value="Phosphoglycerate mutase-like"/>
    <property type="match status" value="1"/>
</dbReference>
<dbReference type="EMBL" id="OMKW01000003">
    <property type="protein sequence ID" value="SPF30456.1"/>
    <property type="molecule type" value="Genomic_DNA"/>
</dbReference>
<dbReference type="PANTHER" id="PTHR47623">
    <property type="entry name" value="OS09G0287300 PROTEIN"/>
    <property type="match status" value="1"/>
</dbReference>
<evidence type="ECO:0008006" key="3">
    <source>
        <dbReference type="Google" id="ProtNLM"/>
    </source>
</evidence>
<dbReference type="InterPro" id="IPR013078">
    <property type="entry name" value="His_Pase_superF_clade-1"/>
</dbReference>